<feature type="transmembrane region" description="Helical" evidence="8">
    <location>
        <begin position="59"/>
        <end position="84"/>
    </location>
</feature>
<dbReference type="Gene3D" id="1.20.1250.20">
    <property type="entry name" value="MFS general substrate transporter like domains"/>
    <property type="match status" value="1"/>
</dbReference>
<accession>A0AAD5SZ75</accession>
<keyword evidence="4 8" id="KW-0812">Transmembrane</keyword>
<feature type="compositionally biased region" description="Low complexity" evidence="7">
    <location>
        <begin position="38"/>
        <end position="52"/>
    </location>
</feature>
<dbReference type="FunFam" id="1.20.1720.10:FF:000004">
    <property type="entry name" value="EmrB/QacA family drug resistance transporter"/>
    <property type="match status" value="1"/>
</dbReference>
<feature type="transmembrane region" description="Helical" evidence="8">
    <location>
        <begin position="96"/>
        <end position="115"/>
    </location>
</feature>
<evidence type="ECO:0000256" key="4">
    <source>
        <dbReference type="ARBA" id="ARBA00022692"/>
    </source>
</evidence>
<comment type="caution">
    <text evidence="10">The sequence shown here is derived from an EMBL/GenBank/DDBJ whole genome shotgun (WGS) entry which is preliminary data.</text>
</comment>
<keyword evidence="5 8" id="KW-1133">Transmembrane helix</keyword>
<feature type="transmembrane region" description="Helical" evidence="8">
    <location>
        <begin position="282"/>
        <end position="301"/>
    </location>
</feature>
<dbReference type="InterPro" id="IPR036259">
    <property type="entry name" value="MFS_trans_sf"/>
</dbReference>
<feature type="transmembrane region" description="Helical" evidence="8">
    <location>
        <begin position="189"/>
        <end position="207"/>
    </location>
</feature>
<dbReference type="Gene3D" id="1.20.1720.10">
    <property type="entry name" value="Multidrug resistance protein D"/>
    <property type="match status" value="1"/>
</dbReference>
<evidence type="ECO:0000256" key="3">
    <source>
        <dbReference type="ARBA" id="ARBA00022475"/>
    </source>
</evidence>
<evidence type="ECO:0000313" key="11">
    <source>
        <dbReference type="Proteomes" id="UP001211907"/>
    </source>
</evidence>
<evidence type="ECO:0000256" key="1">
    <source>
        <dbReference type="ARBA" id="ARBA00004651"/>
    </source>
</evidence>
<evidence type="ECO:0000256" key="8">
    <source>
        <dbReference type="SAM" id="Phobius"/>
    </source>
</evidence>
<organism evidence="10 11">
    <name type="scientific">Physocladia obscura</name>
    <dbReference type="NCBI Taxonomy" id="109957"/>
    <lineage>
        <taxon>Eukaryota</taxon>
        <taxon>Fungi</taxon>
        <taxon>Fungi incertae sedis</taxon>
        <taxon>Chytridiomycota</taxon>
        <taxon>Chytridiomycota incertae sedis</taxon>
        <taxon>Chytridiomycetes</taxon>
        <taxon>Chytridiales</taxon>
        <taxon>Chytriomycetaceae</taxon>
        <taxon>Physocladia</taxon>
    </lineage>
</organism>
<feature type="transmembrane region" description="Helical" evidence="8">
    <location>
        <begin position="387"/>
        <end position="404"/>
    </location>
</feature>
<keyword evidence="6 8" id="KW-0472">Membrane</keyword>
<evidence type="ECO:0000256" key="7">
    <source>
        <dbReference type="SAM" id="MobiDB-lite"/>
    </source>
</evidence>
<comment type="subcellular location">
    <subcellularLocation>
        <location evidence="1">Cell membrane</location>
        <topology evidence="1">Multi-pass membrane protein</topology>
    </subcellularLocation>
</comment>
<sequence length="575" mass="61105">MSAHTESDMLQAKGDLMSKASSIQVLEMRTNGASSSAETTTTTPTPTTEETTPLTKRQFAFVIAGLALAVMMASLDATIVSTALKSVVAEFGKQSLLPWVGSAYLLTSAPFGIMYGKISDLFGRKSVFIFALVVFEFGSLLCGIAPSMEILILGRAVAGIGGGGIFTLAFIIIADIVEFQDRAKYQGMVGGIYGLATIIGPLVGGAFTDKTTWRWCFYINLPLGAIAIPGIITFLHLPAPKGTFLEKIKRIDFIGTILVFLFIAAIITPTQFGGSVWDWNSPQVICLYILGLILLAAFIYVERFVANEPIVPSLLFANSTVTAILVIALVVGAAFVGAIYYISLFFQIVNGNTATVGGVKAIPLVFGHVIFSIVTGVIMSGTGKYKYVFYTGPIFLITGISLIATMNGSSSLIQNIFYLLIFGVGTGLITQTCIVAVQVSSDKSLLAVATALAQTAVPLGGAFGIAISGAIFNNIISKDAQNYPTLISAVSQITAQNISIKVTDTLQLSELLTSLPFVTNGTAANADLILVFNGAFKIAYLSFLAYPLVILCLVWFIKEVRFGEEGGKRDIEFAL</sequence>
<dbReference type="SUPFAM" id="SSF103473">
    <property type="entry name" value="MFS general substrate transporter"/>
    <property type="match status" value="1"/>
</dbReference>
<feature type="transmembrane region" description="Helical" evidence="8">
    <location>
        <begin position="444"/>
        <end position="472"/>
    </location>
</feature>
<evidence type="ECO:0000313" key="10">
    <source>
        <dbReference type="EMBL" id="KAJ3117059.1"/>
    </source>
</evidence>
<reference evidence="10" key="1">
    <citation type="submission" date="2020-05" db="EMBL/GenBank/DDBJ databases">
        <title>Phylogenomic resolution of chytrid fungi.</title>
        <authorList>
            <person name="Stajich J.E."/>
            <person name="Amses K."/>
            <person name="Simmons R."/>
            <person name="Seto K."/>
            <person name="Myers J."/>
            <person name="Bonds A."/>
            <person name="Quandt C.A."/>
            <person name="Barry K."/>
            <person name="Liu P."/>
            <person name="Grigoriev I."/>
            <person name="Longcore J.E."/>
            <person name="James T.Y."/>
        </authorList>
    </citation>
    <scope>NUCLEOTIDE SEQUENCE</scope>
    <source>
        <strain evidence="10">JEL0513</strain>
    </source>
</reference>
<evidence type="ECO:0000256" key="2">
    <source>
        <dbReference type="ARBA" id="ARBA00022448"/>
    </source>
</evidence>
<feature type="transmembrane region" description="Helical" evidence="8">
    <location>
        <begin position="219"/>
        <end position="239"/>
    </location>
</feature>
<dbReference type="PANTHER" id="PTHR23501:SF191">
    <property type="entry name" value="VACUOLAR BASIC AMINO ACID TRANSPORTER 4"/>
    <property type="match status" value="1"/>
</dbReference>
<feature type="transmembrane region" description="Helical" evidence="8">
    <location>
        <begin position="313"/>
        <end position="341"/>
    </location>
</feature>
<feature type="transmembrane region" description="Helical" evidence="8">
    <location>
        <begin position="152"/>
        <end position="177"/>
    </location>
</feature>
<dbReference type="Proteomes" id="UP001211907">
    <property type="component" value="Unassembled WGS sequence"/>
</dbReference>
<feature type="transmembrane region" description="Helical" evidence="8">
    <location>
        <begin position="538"/>
        <end position="557"/>
    </location>
</feature>
<dbReference type="AlphaFoldDB" id="A0AAD5SZ75"/>
<evidence type="ECO:0000259" key="9">
    <source>
        <dbReference type="PROSITE" id="PS50850"/>
    </source>
</evidence>
<keyword evidence="11" id="KW-1185">Reference proteome</keyword>
<evidence type="ECO:0000256" key="5">
    <source>
        <dbReference type="ARBA" id="ARBA00022989"/>
    </source>
</evidence>
<dbReference type="InterPro" id="IPR020846">
    <property type="entry name" value="MFS_dom"/>
</dbReference>
<evidence type="ECO:0000256" key="6">
    <source>
        <dbReference type="ARBA" id="ARBA00023136"/>
    </source>
</evidence>
<feature type="transmembrane region" description="Helical" evidence="8">
    <location>
        <begin position="251"/>
        <end position="270"/>
    </location>
</feature>
<feature type="region of interest" description="Disordered" evidence="7">
    <location>
        <begin position="29"/>
        <end position="52"/>
    </location>
</feature>
<dbReference type="EMBL" id="JADGJH010001187">
    <property type="protein sequence ID" value="KAJ3117059.1"/>
    <property type="molecule type" value="Genomic_DNA"/>
</dbReference>
<dbReference type="Pfam" id="PF07690">
    <property type="entry name" value="MFS_1"/>
    <property type="match status" value="1"/>
</dbReference>
<gene>
    <name evidence="10" type="ORF">HK100_000901</name>
</gene>
<proteinExistence type="predicted"/>
<dbReference type="CDD" id="cd17502">
    <property type="entry name" value="MFS_Azr1_MDR_like"/>
    <property type="match status" value="1"/>
</dbReference>
<name>A0AAD5SZ75_9FUNG</name>
<dbReference type="PANTHER" id="PTHR23501">
    <property type="entry name" value="MAJOR FACILITATOR SUPERFAMILY"/>
    <property type="match status" value="1"/>
</dbReference>
<keyword evidence="3" id="KW-1003">Cell membrane</keyword>
<protein>
    <recommendedName>
        <fullName evidence="9">Major facilitator superfamily (MFS) profile domain-containing protein</fullName>
    </recommendedName>
</protein>
<feature type="transmembrane region" description="Helical" evidence="8">
    <location>
        <begin position="416"/>
        <end position="437"/>
    </location>
</feature>
<dbReference type="GO" id="GO:0005886">
    <property type="term" value="C:plasma membrane"/>
    <property type="evidence" value="ECO:0007669"/>
    <property type="project" value="UniProtKB-SubCell"/>
</dbReference>
<feature type="transmembrane region" description="Helical" evidence="8">
    <location>
        <begin position="127"/>
        <end position="146"/>
    </location>
</feature>
<feature type="transmembrane region" description="Helical" evidence="8">
    <location>
        <begin position="361"/>
        <end position="380"/>
    </location>
</feature>
<dbReference type="GO" id="GO:0022857">
    <property type="term" value="F:transmembrane transporter activity"/>
    <property type="evidence" value="ECO:0007669"/>
    <property type="project" value="InterPro"/>
</dbReference>
<feature type="domain" description="Major facilitator superfamily (MFS) profile" evidence="9">
    <location>
        <begin position="62"/>
        <end position="562"/>
    </location>
</feature>
<keyword evidence="2" id="KW-0813">Transport</keyword>
<dbReference type="PROSITE" id="PS50850">
    <property type="entry name" value="MFS"/>
    <property type="match status" value="1"/>
</dbReference>
<dbReference type="InterPro" id="IPR011701">
    <property type="entry name" value="MFS"/>
</dbReference>